<dbReference type="Pfam" id="PF03466">
    <property type="entry name" value="LysR_substrate"/>
    <property type="match status" value="1"/>
</dbReference>
<comment type="similarity">
    <text evidence="1">Belongs to the LysR transcriptional regulatory family.</text>
</comment>
<dbReference type="GO" id="GO:0005829">
    <property type="term" value="C:cytosol"/>
    <property type="evidence" value="ECO:0007669"/>
    <property type="project" value="TreeGrafter"/>
</dbReference>
<evidence type="ECO:0000313" key="6">
    <source>
        <dbReference type="EMBL" id="GGK03958.1"/>
    </source>
</evidence>
<proteinExistence type="inferred from homology"/>
<dbReference type="PANTHER" id="PTHR30419:SF8">
    <property type="entry name" value="NITROGEN ASSIMILATION TRANSCRIPTIONAL ACTIVATOR-RELATED"/>
    <property type="match status" value="1"/>
</dbReference>
<gene>
    <name evidence="6" type="ORF">GCM10009304_32390</name>
</gene>
<dbReference type="InterPro" id="IPR036388">
    <property type="entry name" value="WH-like_DNA-bd_sf"/>
</dbReference>
<keyword evidence="4" id="KW-0804">Transcription</keyword>
<feature type="domain" description="HTH lysR-type" evidence="5">
    <location>
        <begin position="1"/>
        <end position="58"/>
    </location>
</feature>
<keyword evidence="7" id="KW-1185">Reference proteome</keyword>
<organism evidence="6 7">
    <name type="scientific">Pseudomonas matsuisoli</name>
    <dbReference type="NCBI Taxonomy" id="1515666"/>
    <lineage>
        <taxon>Bacteria</taxon>
        <taxon>Pseudomonadati</taxon>
        <taxon>Pseudomonadota</taxon>
        <taxon>Gammaproteobacteria</taxon>
        <taxon>Pseudomonadales</taxon>
        <taxon>Pseudomonadaceae</taxon>
        <taxon>Pseudomonas</taxon>
    </lineage>
</organism>
<dbReference type="AlphaFoldDB" id="A0A917Q0J9"/>
<dbReference type="PROSITE" id="PS50931">
    <property type="entry name" value="HTH_LYSR"/>
    <property type="match status" value="1"/>
</dbReference>
<comment type="caution">
    <text evidence="6">The sequence shown here is derived from an EMBL/GenBank/DDBJ whole genome shotgun (WGS) entry which is preliminary data.</text>
</comment>
<reference evidence="6" key="1">
    <citation type="journal article" date="2014" name="Int. J. Syst. Evol. Microbiol.">
        <title>Complete genome sequence of Corynebacterium casei LMG S-19264T (=DSM 44701T), isolated from a smear-ripened cheese.</title>
        <authorList>
            <consortium name="US DOE Joint Genome Institute (JGI-PGF)"/>
            <person name="Walter F."/>
            <person name="Albersmeier A."/>
            <person name="Kalinowski J."/>
            <person name="Ruckert C."/>
        </authorList>
    </citation>
    <scope>NUCLEOTIDE SEQUENCE</scope>
    <source>
        <strain evidence="6">JCM 30078</strain>
    </source>
</reference>
<dbReference type="GO" id="GO:0003677">
    <property type="term" value="F:DNA binding"/>
    <property type="evidence" value="ECO:0007669"/>
    <property type="project" value="UniProtKB-KW"/>
</dbReference>
<dbReference type="PRINTS" id="PR00039">
    <property type="entry name" value="HTHLYSR"/>
</dbReference>
<protein>
    <recommendedName>
        <fullName evidence="5">HTH lysR-type domain-containing protein</fullName>
    </recommendedName>
</protein>
<keyword evidence="2" id="KW-0805">Transcription regulation</keyword>
<accession>A0A917Q0J9</accession>
<dbReference type="SUPFAM" id="SSF46785">
    <property type="entry name" value="Winged helix' DNA-binding domain"/>
    <property type="match status" value="1"/>
</dbReference>
<evidence type="ECO:0000313" key="7">
    <source>
        <dbReference type="Proteomes" id="UP000635983"/>
    </source>
</evidence>
<dbReference type="Pfam" id="PF00126">
    <property type="entry name" value="HTH_1"/>
    <property type="match status" value="1"/>
</dbReference>
<dbReference type="InterPro" id="IPR005119">
    <property type="entry name" value="LysR_subst-bd"/>
</dbReference>
<dbReference type="Gene3D" id="1.10.10.10">
    <property type="entry name" value="Winged helix-like DNA-binding domain superfamily/Winged helix DNA-binding domain"/>
    <property type="match status" value="1"/>
</dbReference>
<dbReference type="InterPro" id="IPR050950">
    <property type="entry name" value="HTH-type_LysR_regulators"/>
</dbReference>
<keyword evidence="3" id="KW-0238">DNA-binding</keyword>
<dbReference type="PANTHER" id="PTHR30419">
    <property type="entry name" value="HTH-TYPE TRANSCRIPTIONAL REGULATOR YBHD"/>
    <property type="match status" value="1"/>
</dbReference>
<evidence type="ECO:0000256" key="4">
    <source>
        <dbReference type="ARBA" id="ARBA00023163"/>
    </source>
</evidence>
<dbReference type="GO" id="GO:0003700">
    <property type="term" value="F:DNA-binding transcription factor activity"/>
    <property type="evidence" value="ECO:0007669"/>
    <property type="project" value="InterPro"/>
</dbReference>
<evidence type="ECO:0000256" key="2">
    <source>
        <dbReference type="ARBA" id="ARBA00023015"/>
    </source>
</evidence>
<evidence type="ECO:0000256" key="3">
    <source>
        <dbReference type="ARBA" id="ARBA00023125"/>
    </source>
</evidence>
<dbReference type="InterPro" id="IPR000847">
    <property type="entry name" value="LysR_HTH_N"/>
</dbReference>
<name>A0A917Q0J9_9PSED</name>
<dbReference type="InterPro" id="IPR036390">
    <property type="entry name" value="WH_DNA-bd_sf"/>
</dbReference>
<dbReference type="Proteomes" id="UP000635983">
    <property type="component" value="Unassembled WGS sequence"/>
</dbReference>
<dbReference type="SUPFAM" id="SSF53850">
    <property type="entry name" value="Periplasmic binding protein-like II"/>
    <property type="match status" value="1"/>
</dbReference>
<reference evidence="6" key="2">
    <citation type="submission" date="2020-09" db="EMBL/GenBank/DDBJ databases">
        <authorList>
            <person name="Sun Q."/>
            <person name="Ohkuma M."/>
        </authorList>
    </citation>
    <scope>NUCLEOTIDE SEQUENCE</scope>
    <source>
        <strain evidence="6">JCM 30078</strain>
    </source>
</reference>
<sequence length="302" mass="33731">MRLRHLLLIETLGRTANMHAAAQSMGLSQPAVSKMLRDIEDLLGVVLFERRPRELAPTELGRAVIEYAQRTLNDSQRFERELANLRRGGYGQLRVGAIFAATANALPEAILRIKRERPLLAVELVEQTSDHLLAMLERKELDLVVGRYTEPDQQRRFSFEPLYHEPFVLTAGAGHPLAEQRAVSGDALLRWPWVLYPSNTPLRRMLEHAFAEADMGVPTNSLETTSVQTTLKLLECSQAIALLPESIIRTHLAEGRLCKLDTALNTPTLGYGLLLRIGEPTSANAQAFARILRDVARLETSS</sequence>
<dbReference type="Gene3D" id="3.40.190.10">
    <property type="entry name" value="Periplasmic binding protein-like II"/>
    <property type="match status" value="2"/>
</dbReference>
<evidence type="ECO:0000259" key="5">
    <source>
        <dbReference type="PROSITE" id="PS50931"/>
    </source>
</evidence>
<evidence type="ECO:0000256" key="1">
    <source>
        <dbReference type="ARBA" id="ARBA00009437"/>
    </source>
</evidence>
<dbReference type="EMBL" id="BMPO01000008">
    <property type="protein sequence ID" value="GGK03958.1"/>
    <property type="molecule type" value="Genomic_DNA"/>
</dbReference>